<organism evidence="9 10">
    <name type="scientific">Cylindrobasidium torrendii FP15055 ss-10</name>
    <dbReference type="NCBI Taxonomy" id="1314674"/>
    <lineage>
        <taxon>Eukaryota</taxon>
        <taxon>Fungi</taxon>
        <taxon>Dikarya</taxon>
        <taxon>Basidiomycota</taxon>
        <taxon>Agaricomycotina</taxon>
        <taxon>Agaricomycetes</taxon>
        <taxon>Agaricomycetidae</taxon>
        <taxon>Agaricales</taxon>
        <taxon>Marasmiineae</taxon>
        <taxon>Physalacriaceae</taxon>
        <taxon>Cylindrobasidium</taxon>
    </lineage>
</organism>
<dbReference type="STRING" id="1314674.A0A0D7BTE7"/>
<dbReference type="PANTHER" id="PTHR10758">
    <property type="entry name" value="26S PROTEASOME NON-ATPASE REGULATORY SUBUNIT 3/COP9 SIGNALOSOME COMPLEX SUBUNIT 3"/>
    <property type="match status" value="1"/>
</dbReference>
<dbReference type="GO" id="GO:0005737">
    <property type="term" value="C:cytoplasm"/>
    <property type="evidence" value="ECO:0007669"/>
    <property type="project" value="UniProtKB-SubCell"/>
</dbReference>
<keyword evidence="6" id="KW-0736">Signalosome</keyword>
<dbReference type="PROSITE" id="PS50250">
    <property type="entry name" value="PCI"/>
    <property type="match status" value="1"/>
</dbReference>
<feature type="domain" description="PCI" evidence="8">
    <location>
        <begin position="161"/>
        <end position="367"/>
    </location>
</feature>
<dbReference type="PANTHER" id="PTHR10758:SF1">
    <property type="entry name" value="COP9 SIGNALOSOME COMPLEX SUBUNIT 3"/>
    <property type="match status" value="1"/>
</dbReference>
<evidence type="ECO:0000313" key="9">
    <source>
        <dbReference type="EMBL" id="KIY73672.1"/>
    </source>
</evidence>
<dbReference type="Pfam" id="PF22788">
    <property type="entry name" value="COP9_hel_rpt"/>
    <property type="match status" value="1"/>
</dbReference>
<dbReference type="Pfam" id="PF01399">
    <property type="entry name" value="PCI"/>
    <property type="match status" value="1"/>
</dbReference>
<dbReference type="InterPro" id="IPR050756">
    <property type="entry name" value="CSN3"/>
</dbReference>
<gene>
    <name evidence="9" type="ORF">CYLTODRAFT_386258</name>
</gene>
<dbReference type="GO" id="GO:0006511">
    <property type="term" value="P:ubiquitin-dependent protein catabolic process"/>
    <property type="evidence" value="ECO:0007669"/>
    <property type="project" value="TreeGrafter"/>
</dbReference>
<evidence type="ECO:0000259" key="8">
    <source>
        <dbReference type="PROSITE" id="PS50250"/>
    </source>
</evidence>
<dbReference type="OrthoDB" id="29061at2759"/>
<evidence type="ECO:0000256" key="2">
    <source>
        <dbReference type="ARBA" id="ARBA00004496"/>
    </source>
</evidence>
<keyword evidence="5" id="KW-0963">Cytoplasm</keyword>
<dbReference type="GO" id="GO:0008180">
    <property type="term" value="C:COP9 signalosome"/>
    <property type="evidence" value="ECO:0007669"/>
    <property type="project" value="UniProtKB-KW"/>
</dbReference>
<evidence type="ECO:0000256" key="5">
    <source>
        <dbReference type="ARBA" id="ARBA00022490"/>
    </source>
</evidence>
<evidence type="ECO:0000256" key="4">
    <source>
        <dbReference type="ARBA" id="ARBA00014878"/>
    </source>
</evidence>
<dbReference type="InterPro" id="IPR000717">
    <property type="entry name" value="PCI_dom"/>
</dbReference>
<evidence type="ECO:0000256" key="7">
    <source>
        <dbReference type="ARBA" id="ARBA00023242"/>
    </source>
</evidence>
<dbReference type="EMBL" id="KN880434">
    <property type="protein sequence ID" value="KIY73672.1"/>
    <property type="molecule type" value="Genomic_DNA"/>
</dbReference>
<protein>
    <recommendedName>
        <fullName evidence="4">COP9 signalosome complex subunit 3</fullName>
    </recommendedName>
</protein>
<dbReference type="InterPro" id="IPR055089">
    <property type="entry name" value="COP9_N"/>
</dbReference>
<keyword evidence="10" id="KW-1185">Reference proteome</keyword>
<evidence type="ECO:0000256" key="3">
    <source>
        <dbReference type="ARBA" id="ARBA00007084"/>
    </source>
</evidence>
<keyword evidence="7" id="KW-0539">Nucleus</keyword>
<evidence type="ECO:0000256" key="6">
    <source>
        <dbReference type="ARBA" id="ARBA00022790"/>
    </source>
</evidence>
<proteinExistence type="inferred from homology"/>
<sequence length="439" mass="48964">MAPEASIDNIFHHITTSNSPGALNHTIRSTLPKEGRDLILASPLASGQDPLSVLDPHTNSLGYLYILSARLHIQNAMPSWSAIDEFCNVCNIEQLRFAPERVILLVKSIVKLANASDPRLAIPTLRTLATRYPKDPSHLTTIHTQLLIICAQTQSFSLITDFLEANPITNIAKELTPDLHYTDNLIYHYLAGVSLAAVNKWALAEDYFEVCITAPAAAQTISGIQLEALKKLKLVQLISSGNASPLPKYTNGNLLKMFRNTAYHAFVEAYPSKPDVLKRIMDKEKNHFTTEKNMGLLNMALLRAPRWQVKKLTQTYVTLSFGDIGRQVGITSEEEVRDLLLSMIEAGDIHGTLSTTTVTFSDPPVHFSKEQIDKVLRAAQHEAMRLQDLEWEMGRSKEFLQKASKNQQSEWGSQGMSMDEDLFPLMADRGGWSQDIEIA</sequence>
<evidence type="ECO:0000313" key="10">
    <source>
        <dbReference type="Proteomes" id="UP000054007"/>
    </source>
</evidence>
<dbReference type="AlphaFoldDB" id="A0A0D7BTE7"/>
<accession>A0A0D7BTE7</accession>
<reference evidence="9 10" key="1">
    <citation type="journal article" date="2015" name="Fungal Genet. Biol.">
        <title>Evolution of novel wood decay mechanisms in Agaricales revealed by the genome sequences of Fistulina hepatica and Cylindrobasidium torrendii.</title>
        <authorList>
            <person name="Floudas D."/>
            <person name="Held B.W."/>
            <person name="Riley R."/>
            <person name="Nagy L.G."/>
            <person name="Koehler G."/>
            <person name="Ransdell A.S."/>
            <person name="Younus H."/>
            <person name="Chow J."/>
            <person name="Chiniquy J."/>
            <person name="Lipzen A."/>
            <person name="Tritt A."/>
            <person name="Sun H."/>
            <person name="Haridas S."/>
            <person name="LaButti K."/>
            <person name="Ohm R.A."/>
            <person name="Kues U."/>
            <person name="Blanchette R.A."/>
            <person name="Grigoriev I.V."/>
            <person name="Minto R.E."/>
            <person name="Hibbett D.S."/>
        </authorList>
    </citation>
    <scope>NUCLEOTIDE SEQUENCE [LARGE SCALE GENOMIC DNA]</scope>
    <source>
        <strain evidence="9 10">FP15055 ss-10</strain>
    </source>
</reference>
<evidence type="ECO:0000256" key="1">
    <source>
        <dbReference type="ARBA" id="ARBA00004123"/>
    </source>
</evidence>
<name>A0A0D7BTE7_9AGAR</name>
<comment type="subcellular location">
    <subcellularLocation>
        <location evidence="2">Cytoplasm</location>
    </subcellularLocation>
    <subcellularLocation>
        <location evidence="1">Nucleus</location>
    </subcellularLocation>
</comment>
<comment type="similarity">
    <text evidence="3">Belongs to the CSN3 family.</text>
</comment>
<dbReference type="Proteomes" id="UP000054007">
    <property type="component" value="Unassembled WGS sequence"/>
</dbReference>